<keyword evidence="7 11" id="KW-0408">Iron</keyword>
<dbReference type="NCBIfam" id="TIGR01134">
    <property type="entry name" value="purF"/>
    <property type="match status" value="1"/>
</dbReference>
<dbReference type="SUPFAM" id="SSF53271">
    <property type="entry name" value="PRTase-like"/>
    <property type="match status" value="1"/>
</dbReference>
<keyword evidence="7 10" id="KW-0460">Magnesium</keyword>
<dbReference type="GO" id="GO:0009113">
    <property type="term" value="P:purine nucleobase biosynthetic process"/>
    <property type="evidence" value="ECO:0007669"/>
    <property type="project" value="UniProtKB-UniRule"/>
</dbReference>
<dbReference type="STRING" id="1344003.SAMN05445060_3238"/>
<dbReference type="GO" id="GO:0000287">
    <property type="term" value="F:magnesium ion binding"/>
    <property type="evidence" value="ECO:0007669"/>
    <property type="project" value="UniProtKB-UniRule"/>
</dbReference>
<feature type="binding site" evidence="7 10">
    <location>
        <position position="370"/>
    </location>
    <ligand>
        <name>Mg(2+)</name>
        <dbReference type="ChEBI" id="CHEBI:18420"/>
    </ligand>
</feature>
<dbReference type="EC" id="2.4.2.14" evidence="7"/>
<comment type="cofactor">
    <cofactor evidence="7 10">
        <name>Mg(2+)</name>
        <dbReference type="ChEBI" id="CHEBI:18420"/>
    </cofactor>
    <text evidence="7 10">Binds 1 Mg(2+) ion per subunit.</text>
</comment>
<dbReference type="HAMAP" id="MF_01931">
    <property type="entry name" value="PurF"/>
    <property type="match status" value="1"/>
</dbReference>
<dbReference type="AlphaFoldDB" id="A0A1N7GXK5"/>
<accession>A0A1N7GXK5</accession>
<evidence type="ECO:0000256" key="7">
    <source>
        <dbReference type="HAMAP-Rule" id="MF_01931"/>
    </source>
</evidence>
<feature type="binding site" evidence="7 10">
    <location>
        <position position="308"/>
    </location>
    <ligand>
        <name>Mg(2+)</name>
        <dbReference type="ChEBI" id="CHEBI:18420"/>
    </ligand>
</feature>
<evidence type="ECO:0000256" key="5">
    <source>
        <dbReference type="ARBA" id="ARBA00022755"/>
    </source>
</evidence>
<keyword evidence="7 10" id="KW-0479">Metal-binding</keyword>
<sequence>MSELSADQVDVPENEPREECGVFGVWAPGEEVAKLTYYGLYALQHRGQEAAGIAVGDGSQVLVFKDLGLVSQVFDEQTLAAMQGHVAVGHCRYSTTGSTTWENSQPIFRTTDAGTGVALGHNGNLVNTADLASRARSLGLMDSRRAGGATSDSDVVGALLAHGAADSTVEQAAMDLLPSLRGAFCLTFMDEHTLYAARDPHGVRPLCLGRLDRGWVVASETAALDIVGASYVRDIEPGELLAIDADGVRSKRFAQPTPKGCVFEYVYLARPDSVINGQSVHSSRVDIGRRLAREAPAEGDLVIPVPESGTPAAVGFAQESGIPYGQGLMKNAYVGRTFIEPSQTIRQLGIRLKLNPLREVIRGKRLVVVDDSIVRGNTQRALIRMLREAGAAEVHVRIASAPVRWPCFYGIDFASPAELIANGMESEEGMIEGIRHAIGSDSLAYISVDEMIAATKQPAENLCAACFDGKYPIELPTETAMGKSVLETMLKNAAGDEEHLAVAVADDNVSALRRP</sequence>
<evidence type="ECO:0000313" key="13">
    <source>
        <dbReference type="EMBL" id="SIS17299.1"/>
    </source>
</evidence>
<dbReference type="InterPro" id="IPR000836">
    <property type="entry name" value="PRTase_dom"/>
</dbReference>
<dbReference type="InterPro" id="IPR035584">
    <property type="entry name" value="PurF_N"/>
</dbReference>
<dbReference type="GO" id="GO:0004044">
    <property type="term" value="F:amidophosphoribosyltransferase activity"/>
    <property type="evidence" value="ECO:0007669"/>
    <property type="project" value="UniProtKB-UniRule"/>
</dbReference>
<evidence type="ECO:0000256" key="1">
    <source>
        <dbReference type="ARBA" id="ARBA00005209"/>
    </source>
</evidence>
<protein>
    <recommendedName>
        <fullName evidence="7">Amidophosphoribosyltransferase</fullName>
        <shortName evidence="7">ATase</shortName>
        <ecNumber evidence="7">2.4.2.14</ecNumber>
    </recommendedName>
    <alternativeName>
        <fullName evidence="7">Glutamine phosphoribosylpyrophosphate amidotransferase</fullName>
        <shortName evidence="7">GPATase</shortName>
    </alternativeName>
</protein>
<evidence type="ECO:0000256" key="9">
    <source>
        <dbReference type="PIRSR" id="PIRSR000485-1"/>
    </source>
</evidence>
<dbReference type="Proteomes" id="UP000186218">
    <property type="component" value="Unassembled WGS sequence"/>
</dbReference>
<proteinExistence type="inferred from homology"/>
<keyword evidence="5 7" id="KW-0658">Purine biosynthesis</keyword>
<dbReference type="InterPro" id="IPR005854">
    <property type="entry name" value="PurF"/>
</dbReference>
<dbReference type="RefSeq" id="WP_076481488.1">
    <property type="nucleotide sequence ID" value="NZ_FTNT01000010.1"/>
</dbReference>
<dbReference type="Gene3D" id="3.40.50.2020">
    <property type="match status" value="1"/>
</dbReference>
<dbReference type="PIRSF" id="PIRSF000485">
    <property type="entry name" value="Amd_phspho_trans"/>
    <property type="match status" value="1"/>
</dbReference>
<dbReference type="SUPFAM" id="SSF56235">
    <property type="entry name" value="N-terminal nucleophile aminohydrolases (Ntn hydrolases)"/>
    <property type="match status" value="1"/>
</dbReference>
<dbReference type="CDD" id="cd00715">
    <property type="entry name" value="GPATase_N"/>
    <property type="match status" value="1"/>
</dbReference>
<evidence type="ECO:0000256" key="11">
    <source>
        <dbReference type="PIRSR" id="PIRSR000485-3"/>
    </source>
</evidence>
<keyword evidence="7 11" id="KW-0411">Iron-sulfur</keyword>
<dbReference type="InterPro" id="IPR029055">
    <property type="entry name" value="Ntn_hydrolases_N"/>
</dbReference>
<keyword evidence="6 7" id="KW-0315">Glutamine amidotransferase</keyword>
<evidence type="ECO:0000256" key="6">
    <source>
        <dbReference type="ARBA" id="ARBA00022962"/>
    </source>
</evidence>
<comment type="similarity">
    <text evidence="2 7 8">In the C-terminal section; belongs to the purine/pyrimidine phosphoribosyltransferase family.</text>
</comment>
<dbReference type="PANTHER" id="PTHR11907">
    <property type="entry name" value="AMIDOPHOSPHORIBOSYLTRANSFERASE"/>
    <property type="match status" value="1"/>
</dbReference>
<organism evidence="13 14">
    <name type="scientific">Williamsia sterculiae</name>
    <dbReference type="NCBI Taxonomy" id="1344003"/>
    <lineage>
        <taxon>Bacteria</taxon>
        <taxon>Bacillati</taxon>
        <taxon>Actinomycetota</taxon>
        <taxon>Actinomycetes</taxon>
        <taxon>Mycobacteriales</taxon>
        <taxon>Nocardiaceae</taxon>
        <taxon>Williamsia</taxon>
    </lineage>
</organism>
<feature type="binding site" evidence="7 11">
    <location>
        <position position="466"/>
    </location>
    <ligand>
        <name>[4Fe-4S] cluster</name>
        <dbReference type="ChEBI" id="CHEBI:49883"/>
    </ligand>
</feature>
<evidence type="ECO:0000256" key="2">
    <source>
        <dbReference type="ARBA" id="ARBA00010138"/>
    </source>
</evidence>
<evidence type="ECO:0000256" key="8">
    <source>
        <dbReference type="PIRNR" id="PIRNR000485"/>
    </source>
</evidence>
<dbReference type="EMBL" id="FTNT01000010">
    <property type="protein sequence ID" value="SIS17299.1"/>
    <property type="molecule type" value="Genomic_DNA"/>
</dbReference>
<evidence type="ECO:0000256" key="10">
    <source>
        <dbReference type="PIRSR" id="PIRSR000485-2"/>
    </source>
</evidence>
<dbReference type="InterPro" id="IPR029057">
    <property type="entry name" value="PRTase-like"/>
</dbReference>
<keyword evidence="7" id="KW-0004">4Fe-4S</keyword>
<dbReference type="Gene3D" id="3.60.20.10">
    <property type="entry name" value="Glutamine Phosphoribosylpyrophosphate, subunit 1, domain 1"/>
    <property type="match status" value="1"/>
</dbReference>
<comment type="catalytic activity">
    <reaction evidence="7 8">
        <text>5-phospho-beta-D-ribosylamine + L-glutamate + diphosphate = 5-phospho-alpha-D-ribose 1-diphosphate + L-glutamine + H2O</text>
        <dbReference type="Rhea" id="RHEA:14905"/>
        <dbReference type="ChEBI" id="CHEBI:15377"/>
        <dbReference type="ChEBI" id="CHEBI:29985"/>
        <dbReference type="ChEBI" id="CHEBI:33019"/>
        <dbReference type="ChEBI" id="CHEBI:58017"/>
        <dbReference type="ChEBI" id="CHEBI:58359"/>
        <dbReference type="ChEBI" id="CHEBI:58681"/>
        <dbReference type="EC" id="2.4.2.14"/>
    </reaction>
</comment>
<keyword evidence="4 7" id="KW-0808">Transferase</keyword>
<comment type="cofactor">
    <cofactor evidence="7 11">
        <name>[4Fe-4S] cluster</name>
        <dbReference type="ChEBI" id="CHEBI:49883"/>
    </cofactor>
    <text evidence="7 11">Binds 1 [4Fe-4S] cluster per subunit.</text>
</comment>
<dbReference type="CDD" id="cd06223">
    <property type="entry name" value="PRTases_typeI"/>
    <property type="match status" value="1"/>
</dbReference>
<feature type="binding site" evidence="7 11">
    <location>
        <position position="261"/>
    </location>
    <ligand>
        <name>[4Fe-4S] cluster</name>
        <dbReference type="ChEBI" id="CHEBI:49883"/>
    </ligand>
</feature>
<evidence type="ECO:0000313" key="14">
    <source>
        <dbReference type="Proteomes" id="UP000186218"/>
    </source>
</evidence>
<dbReference type="GO" id="GO:0006189">
    <property type="term" value="P:'de novo' IMP biosynthetic process"/>
    <property type="evidence" value="ECO:0007669"/>
    <property type="project" value="UniProtKB-UniRule"/>
</dbReference>
<dbReference type="GO" id="GO:0051539">
    <property type="term" value="F:4 iron, 4 sulfur cluster binding"/>
    <property type="evidence" value="ECO:0007669"/>
    <property type="project" value="UniProtKB-KW"/>
</dbReference>
<gene>
    <name evidence="7" type="primary">purF</name>
    <name evidence="13" type="ORF">SAMN05445060_3238</name>
</gene>
<feature type="binding site" evidence="7 11">
    <location>
        <position position="463"/>
    </location>
    <ligand>
        <name>[4Fe-4S] cluster</name>
        <dbReference type="ChEBI" id="CHEBI:49883"/>
    </ligand>
</feature>
<feature type="binding site" evidence="7 10">
    <location>
        <position position="371"/>
    </location>
    <ligand>
        <name>Mg(2+)</name>
        <dbReference type="ChEBI" id="CHEBI:18420"/>
    </ligand>
</feature>
<feature type="active site" description="Nucleophile" evidence="7 9">
    <location>
        <position position="20"/>
    </location>
</feature>
<feature type="binding site" evidence="7 11">
    <location>
        <position position="407"/>
    </location>
    <ligand>
        <name>[4Fe-4S] cluster</name>
        <dbReference type="ChEBI" id="CHEBI:49883"/>
    </ligand>
</feature>
<name>A0A1N7GXK5_9NOCA</name>
<comment type="function">
    <text evidence="7">Catalyzes the formation of phosphoribosylamine from phosphoribosylpyrophosphate (PRPP) and glutamine.</text>
</comment>
<evidence type="ECO:0000256" key="4">
    <source>
        <dbReference type="ARBA" id="ARBA00022679"/>
    </source>
</evidence>
<evidence type="ECO:0000256" key="3">
    <source>
        <dbReference type="ARBA" id="ARBA00022676"/>
    </source>
</evidence>
<feature type="domain" description="Glutamine amidotransferase type-2" evidence="12">
    <location>
        <begin position="20"/>
        <end position="246"/>
    </location>
</feature>
<dbReference type="InterPro" id="IPR017932">
    <property type="entry name" value="GATase_2_dom"/>
</dbReference>
<dbReference type="UniPathway" id="UPA00074">
    <property type="reaction ID" value="UER00124"/>
</dbReference>
<comment type="pathway">
    <text evidence="1 7 8">Purine metabolism; IMP biosynthesis via de novo pathway; N(1)-(5-phospho-D-ribosyl)glycinamide from 5-phospho-alpha-D-ribose 1-diphosphate: step 1/2.</text>
</comment>
<keyword evidence="14" id="KW-1185">Reference proteome</keyword>
<dbReference type="Pfam" id="PF13522">
    <property type="entry name" value="GATase_6"/>
    <property type="match status" value="1"/>
</dbReference>
<dbReference type="Pfam" id="PF00156">
    <property type="entry name" value="Pribosyltran"/>
    <property type="match status" value="1"/>
</dbReference>
<reference evidence="13 14" key="1">
    <citation type="submission" date="2017-01" db="EMBL/GenBank/DDBJ databases">
        <authorList>
            <person name="Mah S.A."/>
            <person name="Swanson W.J."/>
            <person name="Moy G.W."/>
            <person name="Vacquier V.D."/>
        </authorList>
    </citation>
    <scope>NUCLEOTIDE SEQUENCE [LARGE SCALE GENOMIC DNA]</scope>
    <source>
        <strain evidence="13 14">CPCC 203464</strain>
    </source>
</reference>
<evidence type="ECO:0000259" key="12">
    <source>
        <dbReference type="PROSITE" id="PS51278"/>
    </source>
</evidence>
<dbReference type="PROSITE" id="PS51278">
    <property type="entry name" value="GATASE_TYPE_2"/>
    <property type="match status" value="1"/>
</dbReference>
<keyword evidence="3 7" id="KW-0328">Glycosyltransferase</keyword>